<dbReference type="PANTHER" id="PTHR20937">
    <property type="entry name" value="IP14615P"/>
    <property type="match status" value="1"/>
</dbReference>
<evidence type="ECO:0000256" key="4">
    <source>
        <dbReference type="ARBA" id="ARBA00023163"/>
    </source>
</evidence>
<evidence type="ECO:0000313" key="9">
    <source>
        <dbReference type="Proteomes" id="UP000069940"/>
    </source>
</evidence>
<dbReference type="SUPFAM" id="SSF47459">
    <property type="entry name" value="HLH, helix-loop-helix DNA-binding domain"/>
    <property type="match status" value="1"/>
</dbReference>
<dbReference type="SMART" id="SM00353">
    <property type="entry name" value="HLH"/>
    <property type="match status" value="1"/>
</dbReference>
<dbReference type="InterPro" id="IPR011598">
    <property type="entry name" value="bHLH_dom"/>
</dbReference>
<dbReference type="EnsemblMetazoa" id="AALFPA23_000702.R592">
    <property type="protein sequence ID" value="AALFPA23_000702.P592"/>
    <property type="gene ID" value="AALFPA23_000702"/>
</dbReference>
<accession>A0ABM1XL94</accession>
<keyword evidence="3" id="KW-0238">DNA-binding</keyword>
<dbReference type="Proteomes" id="UP000069940">
    <property type="component" value="Unassembled WGS sequence"/>
</dbReference>
<feature type="domain" description="BHLH" evidence="7">
    <location>
        <begin position="197"/>
        <end position="250"/>
    </location>
</feature>
<reference evidence="8" key="2">
    <citation type="submission" date="2025-05" db="UniProtKB">
        <authorList>
            <consortium name="EnsemblMetazoa"/>
        </authorList>
    </citation>
    <scope>IDENTIFICATION</scope>
    <source>
        <strain evidence="8">Foshan</strain>
    </source>
</reference>
<keyword evidence="9" id="KW-1185">Reference proteome</keyword>
<protein>
    <recommendedName>
        <fullName evidence="7">BHLH domain-containing protein</fullName>
    </recommendedName>
</protein>
<evidence type="ECO:0000259" key="7">
    <source>
        <dbReference type="PROSITE" id="PS50888"/>
    </source>
</evidence>
<evidence type="ECO:0000256" key="1">
    <source>
        <dbReference type="ARBA" id="ARBA00022473"/>
    </source>
</evidence>
<evidence type="ECO:0000256" key="6">
    <source>
        <dbReference type="SAM" id="MobiDB-lite"/>
    </source>
</evidence>
<proteinExistence type="predicted"/>
<keyword evidence="4" id="KW-0804">Transcription</keyword>
<dbReference type="Pfam" id="PF00010">
    <property type="entry name" value="HLH"/>
    <property type="match status" value="1"/>
</dbReference>
<evidence type="ECO:0000313" key="8">
    <source>
        <dbReference type="EnsemblMetazoa" id="AALFPA23_000702.P592"/>
    </source>
</evidence>
<evidence type="ECO:0000256" key="5">
    <source>
        <dbReference type="ARBA" id="ARBA00023242"/>
    </source>
</evidence>
<dbReference type="CDD" id="cd11390">
    <property type="entry name" value="bHLH_TS"/>
    <property type="match status" value="1"/>
</dbReference>
<dbReference type="Gene3D" id="4.10.280.10">
    <property type="entry name" value="Helix-loop-helix DNA-binding domain"/>
    <property type="match status" value="1"/>
</dbReference>
<keyword evidence="2" id="KW-0805">Transcription regulation</keyword>
<keyword evidence="1" id="KW-0217">Developmental protein</keyword>
<evidence type="ECO:0000256" key="3">
    <source>
        <dbReference type="ARBA" id="ARBA00023125"/>
    </source>
</evidence>
<name>A0ABM1XL94_AEDAL</name>
<dbReference type="PANTHER" id="PTHR20937:SF3">
    <property type="entry name" value="IP14615P"/>
    <property type="match status" value="1"/>
</dbReference>
<dbReference type="RefSeq" id="XP_019548912.3">
    <property type="nucleotide sequence ID" value="XM_019693367.3"/>
</dbReference>
<dbReference type="InterPro" id="IPR040259">
    <property type="entry name" value="Mesogenin/MesP"/>
</dbReference>
<organism evidence="8 9">
    <name type="scientific">Aedes albopictus</name>
    <name type="common">Asian tiger mosquito</name>
    <name type="synonym">Stegomyia albopicta</name>
    <dbReference type="NCBI Taxonomy" id="7160"/>
    <lineage>
        <taxon>Eukaryota</taxon>
        <taxon>Metazoa</taxon>
        <taxon>Ecdysozoa</taxon>
        <taxon>Arthropoda</taxon>
        <taxon>Hexapoda</taxon>
        <taxon>Insecta</taxon>
        <taxon>Pterygota</taxon>
        <taxon>Neoptera</taxon>
        <taxon>Endopterygota</taxon>
        <taxon>Diptera</taxon>
        <taxon>Nematocera</taxon>
        <taxon>Culicoidea</taxon>
        <taxon>Culicidae</taxon>
        <taxon>Culicinae</taxon>
        <taxon>Aedini</taxon>
        <taxon>Aedes</taxon>
        <taxon>Stegomyia</taxon>
    </lineage>
</organism>
<dbReference type="GeneID" id="109419141"/>
<dbReference type="PROSITE" id="PS50888">
    <property type="entry name" value="BHLH"/>
    <property type="match status" value="1"/>
</dbReference>
<evidence type="ECO:0000256" key="2">
    <source>
        <dbReference type="ARBA" id="ARBA00023015"/>
    </source>
</evidence>
<sequence length="325" mass="36427">MNIADLIPIDLSNDHEYPSSSNSSLDVEVDSGNEHTTPPISVKDVEHITLQEHQIVPSREIFAEPSIMSNDKVQPRVLRSSSRAMYAHSVSENVLKPTTSPPETLLQINSSGENSAIVTIEFSKSGCVNSNDRVEAVGISSKGYYSDNYASSNIRPMMSGYGSSSANVLLKGTGNTDVLHQFDTTIWKKRALEIEKDYKKTACDRERTRMRDMNRAFDLLRSKLPHTKPSGKKYSKIECLRLAIQYIQHLRRELQYSTTPPPSHAMDYCYDMPSYNPPPAAPQPAASTAYLSLDSNNNALHHIPAHNTQWYITSNSEGYSYYYLP</sequence>
<reference evidence="9" key="1">
    <citation type="journal article" date="2015" name="Proc. Natl. Acad. Sci. U.S.A.">
        <title>Genome sequence of the Asian Tiger mosquito, Aedes albopictus, reveals insights into its biology, genetics, and evolution.</title>
        <authorList>
            <person name="Chen X.G."/>
            <person name="Jiang X."/>
            <person name="Gu J."/>
            <person name="Xu M."/>
            <person name="Wu Y."/>
            <person name="Deng Y."/>
            <person name="Zhang C."/>
            <person name="Bonizzoni M."/>
            <person name="Dermauw W."/>
            <person name="Vontas J."/>
            <person name="Armbruster P."/>
            <person name="Huang X."/>
            <person name="Yang Y."/>
            <person name="Zhang H."/>
            <person name="He W."/>
            <person name="Peng H."/>
            <person name="Liu Y."/>
            <person name="Wu K."/>
            <person name="Chen J."/>
            <person name="Lirakis M."/>
            <person name="Topalis P."/>
            <person name="Van Leeuwen T."/>
            <person name="Hall A.B."/>
            <person name="Jiang X."/>
            <person name="Thorpe C."/>
            <person name="Mueller R.L."/>
            <person name="Sun C."/>
            <person name="Waterhouse R.M."/>
            <person name="Yan G."/>
            <person name="Tu Z.J."/>
            <person name="Fang X."/>
            <person name="James A.A."/>
        </authorList>
    </citation>
    <scope>NUCLEOTIDE SEQUENCE [LARGE SCALE GENOMIC DNA]</scope>
    <source>
        <strain evidence="9">Foshan</strain>
    </source>
</reference>
<keyword evidence="5" id="KW-0539">Nucleus</keyword>
<feature type="region of interest" description="Disordered" evidence="6">
    <location>
        <begin position="1"/>
        <end position="39"/>
    </location>
</feature>
<dbReference type="InterPro" id="IPR036638">
    <property type="entry name" value="HLH_DNA-bd_sf"/>
</dbReference>